<evidence type="ECO:0000259" key="3">
    <source>
        <dbReference type="PROSITE" id="PS52052"/>
    </source>
</evidence>
<feature type="compositionally biased region" description="Acidic residues" evidence="2">
    <location>
        <begin position="207"/>
        <end position="227"/>
    </location>
</feature>
<dbReference type="EMBL" id="GAKP01010935">
    <property type="protein sequence ID" value="JAC48017.1"/>
    <property type="molecule type" value="Transcribed_RNA"/>
</dbReference>
<dbReference type="OrthoDB" id="6022555at2759"/>
<sequence length="676" mass="74015">MENKCNKTPNANNKYMDHVYCHPTESKNYIRANNNAGGGGGAASVANADYLALIKENKQLRAMLILHLDLIQAQSDQLQVKDKQLAAQNEEIDGLRSKNQQLETQVQELQKQLQRHIKRTANSPPPLAKIQRKAEPMLTSRMSPVTTATVAAPGGQNIIGECNGKLISKIILHRVSLPDHSPNSTTTGTSDTTSEADDSAASKTQAEQDENDDYAEEEDDGDMEEAGETTGNTTEDSNDVVSVHSKPLEQQIMSPIHVTRGAKPIRQLTTPVTAVPATTNASMPVVPSLVPTITTTATTTQVCVTPPTPSRGKQMPLMLWHAPDLQSDESASCESLGELSDQRSMVASPASPKIESQSKKAKNITTHSLRSSTHLQTQLRQNKSRRCAYISTDQMYCTRAWEDEEIVADGYEFMKEEVEALHADAPMLEIPKWTEHELTVSYCIEGTENLSDEAFLKRHEKLELAEKRRKKWDVQQIREQRRIEKLKRRHCKDEIQIPPDQQPLLSFYPQPDAIQTICFTNDLPVQAFGELVPKLSALNDFDLPWLDALNSTRTPGSSATGSIVTLAHSQAGSNLSSAQGQQQLLNSTFVFVKKRKRQQSGTTGGTGGAQTTRQRGALRRAAATTATPAAAAVMPEQTVISQPAMTETALATASSALPNRNLSTVTNEKVSEGPSK</sequence>
<feature type="compositionally biased region" description="Polar residues" evidence="2">
    <location>
        <begin position="658"/>
        <end position="668"/>
    </location>
</feature>
<dbReference type="EMBL" id="GAKP01010936">
    <property type="protein sequence ID" value="JAC48016.1"/>
    <property type="molecule type" value="Transcribed_RNA"/>
</dbReference>
<feature type="compositionally biased region" description="Low complexity" evidence="2">
    <location>
        <begin position="609"/>
        <end position="629"/>
    </location>
</feature>
<dbReference type="Pfam" id="PF15275">
    <property type="entry name" value="PEHE"/>
    <property type="match status" value="1"/>
</dbReference>
<feature type="region of interest" description="Disordered" evidence="2">
    <location>
        <begin position="652"/>
        <end position="676"/>
    </location>
</feature>
<feature type="coiled-coil region" evidence="1">
    <location>
        <begin position="71"/>
        <end position="119"/>
    </location>
</feature>
<dbReference type="SMART" id="SM01300">
    <property type="entry name" value="PEHE"/>
    <property type="match status" value="1"/>
</dbReference>
<dbReference type="AlphaFoldDB" id="A0A034W0Z2"/>
<dbReference type="Gene3D" id="1.20.5.170">
    <property type="match status" value="1"/>
</dbReference>
<evidence type="ECO:0000256" key="1">
    <source>
        <dbReference type="SAM" id="Coils"/>
    </source>
</evidence>
<organism evidence="4">
    <name type="scientific">Bactrocera dorsalis</name>
    <name type="common">Oriental fruit fly</name>
    <name type="synonym">Dacus dorsalis</name>
    <dbReference type="NCBI Taxonomy" id="27457"/>
    <lineage>
        <taxon>Eukaryota</taxon>
        <taxon>Metazoa</taxon>
        <taxon>Ecdysozoa</taxon>
        <taxon>Arthropoda</taxon>
        <taxon>Hexapoda</taxon>
        <taxon>Insecta</taxon>
        <taxon>Pterygota</taxon>
        <taxon>Neoptera</taxon>
        <taxon>Endopterygota</taxon>
        <taxon>Diptera</taxon>
        <taxon>Brachycera</taxon>
        <taxon>Muscomorpha</taxon>
        <taxon>Tephritoidea</taxon>
        <taxon>Tephritidae</taxon>
        <taxon>Bactrocera</taxon>
        <taxon>Bactrocera</taxon>
    </lineage>
</organism>
<feature type="region of interest" description="Disordered" evidence="2">
    <location>
        <begin position="340"/>
        <end position="370"/>
    </location>
</feature>
<feature type="compositionally biased region" description="Low complexity" evidence="2">
    <location>
        <begin position="184"/>
        <end position="204"/>
    </location>
</feature>
<name>A0A034W0Z2_BACDO</name>
<reference evidence="4" key="1">
    <citation type="journal article" date="2014" name="BMC Genomics">
        <title>Characterizing the developmental transcriptome of the oriental fruit fly, Bactrocera dorsalis (Diptera: Tephritidae) through comparative genomic analysis with Drosophila melanogaster utilizing modENCODE datasets.</title>
        <authorList>
            <person name="Geib S.M."/>
            <person name="Calla B."/>
            <person name="Hall B."/>
            <person name="Hou S."/>
            <person name="Manoukis N.C."/>
        </authorList>
    </citation>
    <scope>NUCLEOTIDE SEQUENCE</scope>
    <source>
        <strain evidence="4">Punador</strain>
    </source>
</reference>
<evidence type="ECO:0000313" key="4">
    <source>
        <dbReference type="EMBL" id="JAC48017.1"/>
    </source>
</evidence>
<proteinExistence type="predicted"/>
<dbReference type="GO" id="GO:0072487">
    <property type="term" value="C:MSL complex"/>
    <property type="evidence" value="ECO:0007669"/>
    <property type="project" value="InterPro"/>
</dbReference>
<feature type="region of interest" description="Disordered" evidence="2">
    <location>
        <begin position="177"/>
        <end position="241"/>
    </location>
</feature>
<evidence type="ECO:0000256" key="2">
    <source>
        <dbReference type="SAM" id="MobiDB-lite"/>
    </source>
</evidence>
<dbReference type="InterPro" id="IPR029332">
    <property type="entry name" value="PEHE_dom"/>
</dbReference>
<dbReference type="GO" id="GO:0003682">
    <property type="term" value="F:chromatin binding"/>
    <property type="evidence" value="ECO:0007669"/>
    <property type="project" value="TreeGrafter"/>
</dbReference>
<keyword evidence="1" id="KW-0175">Coiled coil</keyword>
<feature type="region of interest" description="Disordered" evidence="2">
    <location>
        <begin position="595"/>
        <end position="629"/>
    </location>
</feature>
<accession>A0A034W0Z2</accession>
<dbReference type="PANTHER" id="PTHR21656:SF2">
    <property type="entry name" value="MALE-SPECIFIC LETHAL 1 HOMOLOG"/>
    <property type="match status" value="1"/>
</dbReference>
<dbReference type="InterPro" id="IPR026711">
    <property type="entry name" value="Msl-1"/>
</dbReference>
<protein>
    <submittedName>
        <fullName evidence="4">Protein male-specific lethal-1</fullName>
    </submittedName>
</protein>
<feature type="domain" description="PEHE" evidence="3">
    <location>
        <begin position="427"/>
        <end position="545"/>
    </location>
</feature>
<gene>
    <name evidence="4" type="primary">MSL1</name>
</gene>
<dbReference type="PROSITE" id="PS52052">
    <property type="entry name" value="PEHE"/>
    <property type="match status" value="1"/>
</dbReference>
<dbReference type="PANTHER" id="PTHR21656">
    <property type="entry name" value="MALE-SPECIFIC LETHAL-1 PROTEIN"/>
    <property type="match status" value="1"/>
</dbReference>
<dbReference type="Gene3D" id="6.10.250.2000">
    <property type="match status" value="1"/>
</dbReference>